<dbReference type="EMBL" id="JAAVJH010000011">
    <property type="protein sequence ID" value="NJR79917.1"/>
    <property type="molecule type" value="Genomic_DNA"/>
</dbReference>
<dbReference type="PANTHER" id="PTHR38593:SF1">
    <property type="entry name" value="BLR2558 PROTEIN"/>
    <property type="match status" value="1"/>
</dbReference>
<evidence type="ECO:0000256" key="1">
    <source>
        <dbReference type="SAM" id="SignalP"/>
    </source>
</evidence>
<proteinExistence type="predicted"/>
<feature type="signal peptide" evidence="1">
    <location>
        <begin position="1"/>
        <end position="19"/>
    </location>
</feature>
<keyword evidence="1" id="KW-0732">Signal</keyword>
<name>A0ABX1CPP0_9SPHN</name>
<dbReference type="PANTHER" id="PTHR38593">
    <property type="entry name" value="BLR2558 PROTEIN"/>
    <property type="match status" value="1"/>
</dbReference>
<organism evidence="3 4">
    <name type="scientific">Sphingomonas corticis</name>
    <dbReference type="NCBI Taxonomy" id="2722791"/>
    <lineage>
        <taxon>Bacteria</taxon>
        <taxon>Pseudomonadati</taxon>
        <taxon>Pseudomonadota</taxon>
        <taxon>Alphaproteobacteria</taxon>
        <taxon>Sphingomonadales</taxon>
        <taxon>Sphingomonadaceae</taxon>
        <taxon>Sphingomonas</taxon>
    </lineage>
</organism>
<comment type="caution">
    <text evidence="3">The sequence shown here is derived from an EMBL/GenBank/DDBJ whole genome shotgun (WGS) entry which is preliminary data.</text>
</comment>
<dbReference type="Gene3D" id="1.20.1260.10">
    <property type="match status" value="1"/>
</dbReference>
<gene>
    <name evidence="3" type="ORF">HBH26_15120</name>
</gene>
<dbReference type="Pfam" id="PF13628">
    <property type="entry name" value="DUF4142"/>
    <property type="match status" value="1"/>
</dbReference>
<keyword evidence="4" id="KW-1185">Reference proteome</keyword>
<dbReference type="Proteomes" id="UP000732399">
    <property type="component" value="Unassembled WGS sequence"/>
</dbReference>
<protein>
    <submittedName>
        <fullName evidence="3">DUF4142 domain-containing protein</fullName>
    </submittedName>
</protein>
<evidence type="ECO:0000313" key="4">
    <source>
        <dbReference type="Proteomes" id="UP000732399"/>
    </source>
</evidence>
<reference evidence="3 4" key="1">
    <citation type="submission" date="2020-03" db="EMBL/GenBank/DDBJ databases">
        <authorList>
            <person name="Wang L."/>
            <person name="He N."/>
            <person name="Li Y."/>
            <person name="Fang Y."/>
            <person name="Zhang F."/>
        </authorList>
    </citation>
    <scope>NUCLEOTIDE SEQUENCE [LARGE SCALE GENOMIC DNA]</scope>
    <source>
        <strain evidence="3 4">36D10-4-7</strain>
    </source>
</reference>
<feature type="domain" description="DUF4142" evidence="2">
    <location>
        <begin position="25"/>
        <end position="158"/>
    </location>
</feature>
<feature type="chain" id="PRO_5046993689" evidence="1">
    <location>
        <begin position="20"/>
        <end position="159"/>
    </location>
</feature>
<evidence type="ECO:0000259" key="2">
    <source>
        <dbReference type="Pfam" id="PF13628"/>
    </source>
</evidence>
<evidence type="ECO:0000313" key="3">
    <source>
        <dbReference type="EMBL" id="NJR79917.1"/>
    </source>
</evidence>
<dbReference type="InterPro" id="IPR025419">
    <property type="entry name" value="DUF4142"/>
</dbReference>
<dbReference type="RefSeq" id="WP_168135478.1">
    <property type="nucleotide sequence ID" value="NZ_JAAVJH010000011.1"/>
</dbReference>
<dbReference type="InterPro" id="IPR012347">
    <property type="entry name" value="Ferritin-like"/>
</dbReference>
<accession>A0ABX1CPP0</accession>
<sequence length="159" mass="16915">MKTFLVMAAGLIATTPAAAQTASPAAYVAQAGASDQYEIQSSRLVMASTRDPKIRSFAQMMIQHHTKSTADVKAAATRAKLRPAPPKLMPMQADMVAQLRAQTGTGRDTLYVTQQKTAHQQALALHQSYAQDGSSAPLKAAAAKIVPVVEQHIATLETM</sequence>